<dbReference type="Proteomes" id="UP000448867">
    <property type="component" value="Unassembled WGS sequence"/>
</dbReference>
<name>A0A7X2J1N5_9BACI</name>
<protein>
    <submittedName>
        <fullName evidence="1">Uncharacterized protein</fullName>
    </submittedName>
</protein>
<keyword evidence="2" id="KW-1185">Reference proteome</keyword>
<proteinExistence type="predicted"/>
<dbReference type="OrthoDB" id="2963604at2"/>
<evidence type="ECO:0000313" key="2">
    <source>
        <dbReference type="Proteomes" id="UP000448867"/>
    </source>
</evidence>
<dbReference type="RefSeq" id="WP_154308290.1">
    <property type="nucleotide sequence ID" value="NZ_WKKI01000025.1"/>
</dbReference>
<dbReference type="AlphaFoldDB" id="A0A7X2J1N5"/>
<evidence type="ECO:0000313" key="1">
    <source>
        <dbReference type="EMBL" id="MRX73033.1"/>
    </source>
</evidence>
<organism evidence="1 2">
    <name type="scientific">Metabacillus lacus</name>
    <dbReference type="NCBI Taxonomy" id="1983721"/>
    <lineage>
        <taxon>Bacteria</taxon>
        <taxon>Bacillati</taxon>
        <taxon>Bacillota</taxon>
        <taxon>Bacilli</taxon>
        <taxon>Bacillales</taxon>
        <taxon>Bacillaceae</taxon>
        <taxon>Metabacillus</taxon>
    </lineage>
</organism>
<accession>A0A7X2J1N5</accession>
<dbReference type="EMBL" id="WKKI01000025">
    <property type="protein sequence ID" value="MRX73033.1"/>
    <property type="molecule type" value="Genomic_DNA"/>
</dbReference>
<gene>
    <name evidence="1" type="ORF">GJU40_12865</name>
</gene>
<reference evidence="1 2" key="1">
    <citation type="submission" date="2019-11" db="EMBL/GenBank/DDBJ databases">
        <title>Bacillus lacus genome.</title>
        <authorList>
            <person name="Allen C.J."/>
            <person name="Newman J.D."/>
        </authorList>
    </citation>
    <scope>NUCLEOTIDE SEQUENCE [LARGE SCALE GENOMIC DNA]</scope>
    <source>
        <strain evidence="1 2">KCTC 33946</strain>
    </source>
</reference>
<sequence>MFLIKYNIPNEGIDDIIELDESSFDDEYGEIYGQFELNFNEYKQGFVHEEIPFGNELLISWFKLINKVVLTLNTNDYVAFPIMETDDYWIELICKEDLISVKKVKDNHHKRTLYEFIITKPFEEFSDEWKTTDIKRLEFINEVKLKTKQFIKDVATINKNLLKSQSLNELVLINQKL</sequence>
<comment type="caution">
    <text evidence="1">The sequence shown here is derived from an EMBL/GenBank/DDBJ whole genome shotgun (WGS) entry which is preliminary data.</text>
</comment>